<dbReference type="Pfam" id="PF01049">
    <property type="entry name" value="CADH_Y-type_LIR"/>
    <property type="match status" value="1"/>
</dbReference>
<evidence type="ECO:0000259" key="9">
    <source>
        <dbReference type="Pfam" id="PF01049"/>
    </source>
</evidence>
<dbReference type="OrthoDB" id="6079678at2759"/>
<evidence type="ECO:0000256" key="7">
    <source>
        <dbReference type="RuleBase" id="RU004357"/>
    </source>
</evidence>
<keyword evidence="6" id="KW-0472">Membrane</keyword>
<dbReference type="GO" id="GO:0007156">
    <property type="term" value="P:homophilic cell adhesion via plasma membrane adhesion molecules"/>
    <property type="evidence" value="ECO:0007669"/>
    <property type="project" value="InterPro"/>
</dbReference>
<dbReference type="GO" id="GO:0009887">
    <property type="term" value="P:animal organ morphogenesis"/>
    <property type="evidence" value="ECO:0007669"/>
    <property type="project" value="UniProtKB-ARBA"/>
</dbReference>
<evidence type="ECO:0000256" key="5">
    <source>
        <dbReference type="ARBA" id="ARBA00022989"/>
    </source>
</evidence>
<evidence type="ECO:0000256" key="8">
    <source>
        <dbReference type="SAM" id="MobiDB-lite"/>
    </source>
</evidence>
<feature type="non-terminal residue" evidence="10">
    <location>
        <position position="126"/>
    </location>
</feature>
<evidence type="ECO:0000256" key="6">
    <source>
        <dbReference type="ARBA" id="ARBA00023136"/>
    </source>
</evidence>
<evidence type="ECO:0000256" key="2">
    <source>
        <dbReference type="ARBA" id="ARBA00022692"/>
    </source>
</evidence>
<dbReference type="Proteomes" id="UP000625711">
    <property type="component" value="Unassembled WGS sequence"/>
</dbReference>
<name>A0A834IA36_RHYFE</name>
<comment type="caution">
    <text evidence="10">The sequence shown here is derived from an EMBL/GenBank/DDBJ whole genome shotgun (WGS) entry which is preliminary data.</text>
</comment>
<evidence type="ECO:0000313" key="11">
    <source>
        <dbReference type="Proteomes" id="UP000625711"/>
    </source>
</evidence>
<keyword evidence="5" id="KW-1133">Transmembrane helix</keyword>
<dbReference type="InterPro" id="IPR027397">
    <property type="entry name" value="Catenin-bd_sf"/>
</dbReference>
<organism evidence="10 11">
    <name type="scientific">Rhynchophorus ferrugineus</name>
    <name type="common">Red palm weevil</name>
    <name type="synonym">Curculio ferrugineus</name>
    <dbReference type="NCBI Taxonomy" id="354439"/>
    <lineage>
        <taxon>Eukaryota</taxon>
        <taxon>Metazoa</taxon>
        <taxon>Ecdysozoa</taxon>
        <taxon>Arthropoda</taxon>
        <taxon>Hexapoda</taxon>
        <taxon>Insecta</taxon>
        <taxon>Pterygota</taxon>
        <taxon>Neoptera</taxon>
        <taxon>Endopterygota</taxon>
        <taxon>Coleoptera</taxon>
        <taxon>Polyphaga</taxon>
        <taxon>Cucujiformia</taxon>
        <taxon>Curculionidae</taxon>
        <taxon>Dryophthorinae</taxon>
        <taxon>Rhynchophorus</taxon>
    </lineage>
</organism>
<dbReference type="GO" id="GO:0016477">
    <property type="term" value="P:cell migration"/>
    <property type="evidence" value="ECO:0007669"/>
    <property type="project" value="TreeGrafter"/>
</dbReference>
<gene>
    <name evidence="10" type="ORF">GWI33_011511</name>
</gene>
<keyword evidence="11" id="KW-1185">Reference proteome</keyword>
<comment type="subcellular location">
    <subcellularLocation>
        <location evidence="1">Membrane</location>
        <topology evidence="1">Single-pass membrane protein</topology>
    </subcellularLocation>
</comment>
<dbReference type="PANTHER" id="PTHR24027:SF438">
    <property type="entry name" value="CADHERIN 23"/>
    <property type="match status" value="1"/>
</dbReference>
<keyword evidence="3" id="KW-0677">Repeat</keyword>
<keyword evidence="4" id="KW-0106">Calcium</keyword>
<evidence type="ECO:0000313" key="10">
    <source>
        <dbReference type="EMBL" id="KAF7275601.1"/>
    </source>
</evidence>
<dbReference type="GO" id="GO:0045296">
    <property type="term" value="F:cadherin binding"/>
    <property type="evidence" value="ECO:0007669"/>
    <property type="project" value="TreeGrafter"/>
</dbReference>
<dbReference type="Gene3D" id="4.10.900.10">
    <property type="entry name" value="TCF3-CBD (Catenin binding domain)"/>
    <property type="match status" value="1"/>
</dbReference>
<keyword evidence="2" id="KW-0812">Transmembrane</keyword>
<dbReference type="EMBL" id="JAACXV010009675">
    <property type="protein sequence ID" value="KAF7275601.1"/>
    <property type="molecule type" value="Genomic_DNA"/>
</dbReference>
<dbReference type="InterPro" id="IPR000233">
    <property type="entry name" value="Cadherin_Y-type_LIR"/>
</dbReference>
<dbReference type="InterPro" id="IPR039808">
    <property type="entry name" value="Cadherin"/>
</dbReference>
<comment type="function">
    <text evidence="7">Cadherins are calcium-dependent cell adhesion proteins.</text>
</comment>
<dbReference type="GO" id="GO:0031175">
    <property type="term" value="P:neuron projection development"/>
    <property type="evidence" value="ECO:0007669"/>
    <property type="project" value="TreeGrafter"/>
</dbReference>
<feature type="region of interest" description="Disordered" evidence="8">
    <location>
        <begin position="14"/>
        <end position="41"/>
    </location>
</feature>
<dbReference type="PANTHER" id="PTHR24027">
    <property type="entry name" value="CADHERIN-23"/>
    <property type="match status" value="1"/>
</dbReference>
<dbReference type="GO" id="GO:0016342">
    <property type="term" value="C:catenin complex"/>
    <property type="evidence" value="ECO:0007669"/>
    <property type="project" value="TreeGrafter"/>
</dbReference>
<evidence type="ECO:0000256" key="4">
    <source>
        <dbReference type="ARBA" id="ARBA00022837"/>
    </source>
</evidence>
<dbReference type="GO" id="GO:0005509">
    <property type="term" value="F:calcium ion binding"/>
    <property type="evidence" value="ECO:0007669"/>
    <property type="project" value="InterPro"/>
</dbReference>
<protein>
    <recommendedName>
        <fullName evidence="9">Cadherin Y-type LIR-motif domain-containing protein</fullName>
    </recommendedName>
</protein>
<dbReference type="AlphaFoldDB" id="A0A834IA36"/>
<sequence>FVSVFVFYSRSHVKKKKKKKPPSPENDVRENVISYDDEGGGEDDMTAFDIAPLQIPVNKSKTEGSHETMEMTDLRRHEILNIETLVKDYKDRNDDDYSASFLDDLRNYAFEGPGSNAESLSPIISS</sequence>
<evidence type="ECO:0000256" key="1">
    <source>
        <dbReference type="ARBA" id="ARBA00004167"/>
    </source>
</evidence>
<accession>A0A834IA36</accession>
<feature type="domain" description="Cadherin Y-type LIR-motif" evidence="9">
    <location>
        <begin position="94"/>
        <end position="125"/>
    </location>
</feature>
<dbReference type="GO" id="GO:0008013">
    <property type="term" value="F:beta-catenin binding"/>
    <property type="evidence" value="ECO:0007669"/>
    <property type="project" value="TreeGrafter"/>
</dbReference>
<evidence type="ECO:0000256" key="3">
    <source>
        <dbReference type="ARBA" id="ARBA00022737"/>
    </source>
</evidence>
<reference evidence="10" key="1">
    <citation type="submission" date="2020-08" db="EMBL/GenBank/DDBJ databases">
        <title>Genome sequencing and assembly of the red palm weevil Rhynchophorus ferrugineus.</title>
        <authorList>
            <person name="Dias G.B."/>
            <person name="Bergman C.M."/>
            <person name="Manee M."/>
        </authorList>
    </citation>
    <scope>NUCLEOTIDE SEQUENCE</scope>
    <source>
        <strain evidence="10">AA-2017</strain>
        <tissue evidence="10">Whole larva</tissue>
    </source>
</reference>
<proteinExistence type="predicted"/>